<gene>
    <name evidence="1" type="ORF">COV49_03315</name>
</gene>
<dbReference type="SUPFAM" id="SSF158446">
    <property type="entry name" value="IVS-encoded protein-like"/>
    <property type="match status" value="1"/>
</dbReference>
<name>A0A2M6K8M0_9BACT</name>
<dbReference type="PANTHER" id="PTHR38471">
    <property type="entry name" value="FOUR HELIX BUNDLE PROTEIN"/>
    <property type="match status" value="1"/>
</dbReference>
<sequence>MNNGSKIQSFTDLNTWKEDHKLVLMVYEVTKKFPKEEMFGLTNQLRRAVVSVTSNIAEGFSRQSYKEKTRFYSMSLGSTTEVQNQILIAKDVKYINNNEFQKIAQQTIIVHKLINGLIKGAKKHYL</sequence>
<dbReference type="NCBIfam" id="TIGR02436">
    <property type="entry name" value="four helix bundle protein"/>
    <property type="match status" value="1"/>
</dbReference>
<comment type="caution">
    <text evidence="1">The sequence shown here is derived from an EMBL/GenBank/DDBJ whole genome shotgun (WGS) entry which is preliminary data.</text>
</comment>
<dbReference type="Pfam" id="PF05635">
    <property type="entry name" value="23S_rRNA_IVP"/>
    <property type="match status" value="1"/>
</dbReference>
<dbReference type="PANTHER" id="PTHR38471:SF2">
    <property type="entry name" value="FOUR HELIX BUNDLE PROTEIN"/>
    <property type="match status" value="1"/>
</dbReference>
<reference evidence="1 2" key="1">
    <citation type="submission" date="2017-09" db="EMBL/GenBank/DDBJ databases">
        <title>Depth-based differentiation of microbial function through sediment-hosted aquifers and enrichment of novel symbionts in the deep terrestrial subsurface.</title>
        <authorList>
            <person name="Probst A.J."/>
            <person name="Ladd B."/>
            <person name="Jarett J.K."/>
            <person name="Geller-Mcgrath D.E."/>
            <person name="Sieber C.M."/>
            <person name="Emerson J.B."/>
            <person name="Anantharaman K."/>
            <person name="Thomas B.C."/>
            <person name="Malmstrom R."/>
            <person name="Stieglmeier M."/>
            <person name="Klingl A."/>
            <person name="Woyke T."/>
            <person name="Ryan C.M."/>
            <person name="Banfield J.F."/>
        </authorList>
    </citation>
    <scope>NUCLEOTIDE SEQUENCE [LARGE SCALE GENOMIC DNA]</scope>
    <source>
        <strain evidence="1">CG11_big_fil_rev_8_21_14_0_20_39_10</strain>
    </source>
</reference>
<evidence type="ECO:0000313" key="1">
    <source>
        <dbReference type="EMBL" id="PIR13103.1"/>
    </source>
</evidence>
<dbReference type="InterPro" id="IPR036583">
    <property type="entry name" value="23S_rRNA_IVS_sf"/>
</dbReference>
<protein>
    <submittedName>
        <fullName evidence="1">Four helix bundle protein</fullName>
    </submittedName>
</protein>
<dbReference type="AlphaFoldDB" id="A0A2M6K8M0"/>
<dbReference type="Gene3D" id="1.20.1440.60">
    <property type="entry name" value="23S rRNA-intervening sequence"/>
    <property type="match status" value="1"/>
</dbReference>
<dbReference type="InterPro" id="IPR012657">
    <property type="entry name" value="23S_rRNA-intervening_sequence"/>
</dbReference>
<proteinExistence type="predicted"/>
<dbReference type="CDD" id="cd16377">
    <property type="entry name" value="23S_rRNA_IVP_like"/>
    <property type="match status" value="1"/>
</dbReference>
<dbReference type="EMBL" id="PCWW01000057">
    <property type="protein sequence ID" value="PIR13103.1"/>
    <property type="molecule type" value="Genomic_DNA"/>
</dbReference>
<dbReference type="Proteomes" id="UP000230869">
    <property type="component" value="Unassembled WGS sequence"/>
</dbReference>
<organism evidence="1 2">
    <name type="scientific">Candidatus Falkowbacteria bacterium CG11_big_fil_rev_8_21_14_0_20_39_10</name>
    <dbReference type="NCBI Taxonomy" id="1974570"/>
    <lineage>
        <taxon>Bacteria</taxon>
        <taxon>Candidatus Falkowiibacteriota</taxon>
    </lineage>
</organism>
<evidence type="ECO:0000313" key="2">
    <source>
        <dbReference type="Proteomes" id="UP000230869"/>
    </source>
</evidence>
<accession>A0A2M6K8M0</accession>